<sequence length="246" mass="26699">MKTSVLLAGAFSALLSTAAAAGKHDTFKYERLEKNDTVVLIVDIQEGLINIARDWDASLYRNNYMAHSSLAKVFDLPVILTTSAETGPNGPLPQEITALYPDAPLIKRNGEVDAWDNEQFRKAVRDTGKSQVILAGITTDVCTAFLAQSLRAEGFSVWANLEASGTTTELIRDAANDQMRAAGVTVTSTFAIAMDLMRDWRKTPGAAEVLPWLDLYYPVYGNVARGHKAAINNGTLIPGQDVLPTK</sequence>
<evidence type="ECO:0000259" key="3">
    <source>
        <dbReference type="Pfam" id="PF00857"/>
    </source>
</evidence>
<feature type="chain" id="PRO_5040148703" evidence="2">
    <location>
        <begin position="22"/>
        <end position="246"/>
    </location>
</feature>
<organism evidence="4 5">
    <name type="scientific">Plectosphaerella plurivora</name>
    <dbReference type="NCBI Taxonomy" id="936078"/>
    <lineage>
        <taxon>Eukaryota</taxon>
        <taxon>Fungi</taxon>
        <taxon>Dikarya</taxon>
        <taxon>Ascomycota</taxon>
        <taxon>Pezizomycotina</taxon>
        <taxon>Sordariomycetes</taxon>
        <taxon>Hypocreomycetidae</taxon>
        <taxon>Glomerellales</taxon>
        <taxon>Plectosphaerellaceae</taxon>
        <taxon>Plectosphaerella</taxon>
    </lineage>
</organism>
<proteinExistence type="inferred from homology"/>
<keyword evidence="2" id="KW-0732">Signal</keyword>
<dbReference type="Pfam" id="PF00857">
    <property type="entry name" value="Isochorismatase"/>
    <property type="match status" value="1"/>
</dbReference>
<dbReference type="OrthoDB" id="167809at2759"/>
<dbReference type="AlphaFoldDB" id="A0A9P8V4W9"/>
<evidence type="ECO:0000256" key="2">
    <source>
        <dbReference type="SAM" id="SignalP"/>
    </source>
</evidence>
<dbReference type="PANTHER" id="PTHR43559">
    <property type="entry name" value="HYDROLASE YCAC-RELATED"/>
    <property type="match status" value="1"/>
</dbReference>
<comment type="similarity">
    <text evidence="1">Belongs to the isochorismatase family.</text>
</comment>
<feature type="signal peptide" evidence="2">
    <location>
        <begin position="1"/>
        <end position="21"/>
    </location>
</feature>
<dbReference type="Proteomes" id="UP000770015">
    <property type="component" value="Unassembled WGS sequence"/>
</dbReference>
<dbReference type="InterPro" id="IPR000868">
    <property type="entry name" value="Isochorismatase-like_dom"/>
</dbReference>
<evidence type="ECO:0000313" key="4">
    <source>
        <dbReference type="EMBL" id="KAH6676014.1"/>
    </source>
</evidence>
<protein>
    <submittedName>
        <fullName evidence="4">Isochorismatase-like protein</fullName>
    </submittedName>
</protein>
<evidence type="ECO:0000313" key="5">
    <source>
        <dbReference type="Proteomes" id="UP000770015"/>
    </source>
</evidence>
<dbReference type="SUPFAM" id="SSF52499">
    <property type="entry name" value="Isochorismatase-like hydrolases"/>
    <property type="match status" value="1"/>
</dbReference>
<keyword evidence="5" id="KW-1185">Reference proteome</keyword>
<feature type="domain" description="Isochorismatase-like" evidence="3">
    <location>
        <begin position="37"/>
        <end position="189"/>
    </location>
</feature>
<dbReference type="InterPro" id="IPR053152">
    <property type="entry name" value="Hydrolase_YcaC-like"/>
</dbReference>
<dbReference type="InterPro" id="IPR036380">
    <property type="entry name" value="Isochorismatase-like_sf"/>
</dbReference>
<gene>
    <name evidence="4" type="ORF">F5X68DRAFT_38136</name>
</gene>
<dbReference type="Gene3D" id="3.40.50.850">
    <property type="entry name" value="Isochorismatase-like"/>
    <property type="match status" value="1"/>
</dbReference>
<name>A0A9P8V4W9_9PEZI</name>
<dbReference type="PANTHER" id="PTHR43559:SF3">
    <property type="entry name" value="HYDROLASE YCAC-RELATED"/>
    <property type="match status" value="1"/>
</dbReference>
<reference evidence="4" key="1">
    <citation type="journal article" date="2021" name="Nat. Commun.">
        <title>Genetic determinants of endophytism in the Arabidopsis root mycobiome.</title>
        <authorList>
            <person name="Mesny F."/>
            <person name="Miyauchi S."/>
            <person name="Thiergart T."/>
            <person name="Pickel B."/>
            <person name="Atanasova L."/>
            <person name="Karlsson M."/>
            <person name="Huettel B."/>
            <person name="Barry K.W."/>
            <person name="Haridas S."/>
            <person name="Chen C."/>
            <person name="Bauer D."/>
            <person name="Andreopoulos W."/>
            <person name="Pangilinan J."/>
            <person name="LaButti K."/>
            <person name="Riley R."/>
            <person name="Lipzen A."/>
            <person name="Clum A."/>
            <person name="Drula E."/>
            <person name="Henrissat B."/>
            <person name="Kohler A."/>
            <person name="Grigoriev I.V."/>
            <person name="Martin F.M."/>
            <person name="Hacquard S."/>
        </authorList>
    </citation>
    <scope>NUCLEOTIDE SEQUENCE</scope>
    <source>
        <strain evidence="4">MPI-SDFR-AT-0117</strain>
    </source>
</reference>
<comment type="caution">
    <text evidence="4">The sequence shown here is derived from an EMBL/GenBank/DDBJ whole genome shotgun (WGS) entry which is preliminary data.</text>
</comment>
<evidence type="ECO:0000256" key="1">
    <source>
        <dbReference type="ARBA" id="ARBA00006336"/>
    </source>
</evidence>
<dbReference type="EMBL" id="JAGSXJ010000024">
    <property type="protein sequence ID" value="KAH6676014.1"/>
    <property type="molecule type" value="Genomic_DNA"/>
</dbReference>
<accession>A0A9P8V4W9</accession>